<protein>
    <submittedName>
        <fullName evidence="1">Uncharacterized protein</fullName>
    </submittedName>
</protein>
<name>A0A0E9S193_ANGAN</name>
<proteinExistence type="predicted"/>
<organism evidence="1">
    <name type="scientific">Anguilla anguilla</name>
    <name type="common">European freshwater eel</name>
    <name type="synonym">Muraena anguilla</name>
    <dbReference type="NCBI Taxonomy" id="7936"/>
    <lineage>
        <taxon>Eukaryota</taxon>
        <taxon>Metazoa</taxon>
        <taxon>Chordata</taxon>
        <taxon>Craniata</taxon>
        <taxon>Vertebrata</taxon>
        <taxon>Euteleostomi</taxon>
        <taxon>Actinopterygii</taxon>
        <taxon>Neopterygii</taxon>
        <taxon>Teleostei</taxon>
        <taxon>Anguilliformes</taxon>
        <taxon>Anguillidae</taxon>
        <taxon>Anguilla</taxon>
    </lineage>
</organism>
<reference evidence="1" key="1">
    <citation type="submission" date="2014-11" db="EMBL/GenBank/DDBJ databases">
        <authorList>
            <person name="Amaro Gonzalez C."/>
        </authorList>
    </citation>
    <scope>NUCLEOTIDE SEQUENCE</scope>
</reference>
<dbReference type="EMBL" id="GBXM01073516">
    <property type="protein sequence ID" value="JAH35061.1"/>
    <property type="molecule type" value="Transcribed_RNA"/>
</dbReference>
<reference evidence="1" key="2">
    <citation type="journal article" date="2015" name="Fish Shellfish Immunol.">
        <title>Early steps in the European eel (Anguilla anguilla)-Vibrio vulnificus interaction in the gills: Role of the RtxA13 toxin.</title>
        <authorList>
            <person name="Callol A."/>
            <person name="Pajuelo D."/>
            <person name="Ebbesson L."/>
            <person name="Teles M."/>
            <person name="MacKenzie S."/>
            <person name="Amaro C."/>
        </authorList>
    </citation>
    <scope>NUCLEOTIDE SEQUENCE</scope>
</reference>
<accession>A0A0E9S193</accession>
<evidence type="ECO:0000313" key="1">
    <source>
        <dbReference type="EMBL" id="JAH35061.1"/>
    </source>
</evidence>
<sequence length="12" mass="1426">MDIFLTFSLLLL</sequence>